<evidence type="ECO:0000313" key="2">
    <source>
        <dbReference type="Proteomes" id="UP000186601"/>
    </source>
</evidence>
<comment type="caution">
    <text evidence="1">The sequence shown here is derived from an EMBL/GenBank/DDBJ whole genome shotgun (WGS) entry which is preliminary data.</text>
</comment>
<dbReference type="Pfam" id="PF13489">
    <property type="entry name" value="Methyltransf_23"/>
    <property type="match status" value="1"/>
</dbReference>
<reference evidence="1 2" key="1">
    <citation type="submission" date="2018-02" db="EMBL/GenBank/DDBJ databases">
        <title>Genome sequence of the basidiomycete white-rot fungus Phlebia centrifuga.</title>
        <authorList>
            <person name="Granchi Z."/>
            <person name="Peng M."/>
            <person name="de Vries R.P."/>
            <person name="Hilden K."/>
            <person name="Makela M.R."/>
            <person name="Grigoriev I."/>
            <person name="Riley R."/>
        </authorList>
    </citation>
    <scope>NUCLEOTIDE SEQUENCE [LARGE SCALE GENOMIC DNA]</scope>
    <source>
        <strain evidence="1 2">FBCC195</strain>
    </source>
</reference>
<name>A0A2R6RI43_9APHY</name>
<dbReference type="InterPro" id="IPR029063">
    <property type="entry name" value="SAM-dependent_MTases_sf"/>
</dbReference>
<keyword evidence="2" id="KW-1185">Reference proteome</keyword>
<proteinExistence type="predicted"/>
<dbReference type="CDD" id="cd02440">
    <property type="entry name" value="AdoMet_MTases"/>
    <property type="match status" value="1"/>
</dbReference>
<dbReference type="STRING" id="98765.A0A2R6RI43"/>
<dbReference type="Proteomes" id="UP000186601">
    <property type="component" value="Unassembled WGS sequence"/>
</dbReference>
<protein>
    <recommendedName>
        <fullName evidence="3">S-adenosyl-L-methionine-dependent methyltransferase</fullName>
    </recommendedName>
</protein>
<gene>
    <name evidence="1" type="ORF">PHLCEN_2v2847</name>
</gene>
<sequence length="359" mass="40226">MSLSRDVADDDSDACSLMSVSSGFAPSMASSATTADWDMRSASRPPSVLSMTSSLRQNAYRHEYGRGINNYSEVYRLPADEEELSRLDKQHIMFMEVMGKYAPPMEEVLADDTPGEIKTCVDLGCGSGSWILDVARDFPHCSAVAVDLVPMQVLNMPPNCRSEVDDINLGLQHFYGDFNVVHARLISSGIRDYAGLINHIALTVRPGGLVDLSEFDFQVYGTNKKPIPIDQHASAVARWMNLVHQAVARQGGEPDAANHIHGWLRDHDAFEDVHYRRWWFQTTTWNQGTDPESRRQNRYGAAMRDDILAFLHSGRPLLLGSGCPEHILNDVEDSARKELQEGRVPGFILMQHVYGRRKH</sequence>
<organism evidence="1 2">
    <name type="scientific">Hermanssonia centrifuga</name>
    <dbReference type="NCBI Taxonomy" id="98765"/>
    <lineage>
        <taxon>Eukaryota</taxon>
        <taxon>Fungi</taxon>
        <taxon>Dikarya</taxon>
        <taxon>Basidiomycota</taxon>
        <taxon>Agaricomycotina</taxon>
        <taxon>Agaricomycetes</taxon>
        <taxon>Polyporales</taxon>
        <taxon>Meruliaceae</taxon>
        <taxon>Hermanssonia</taxon>
    </lineage>
</organism>
<dbReference type="SUPFAM" id="SSF53335">
    <property type="entry name" value="S-adenosyl-L-methionine-dependent methyltransferases"/>
    <property type="match status" value="1"/>
</dbReference>
<evidence type="ECO:0000313" key="1">
    <source>
        <dbReference type="EMBL" id="PSS29699.1"/>
    </source>
</evidence>
<dbReference type="AlphaFoldDB" id="A0A2R6RI43"/>
<dbReference type="OrthoDB" id="2013972at2759"/>
<dbReference type="EMBL" id="MLYV02000256">
    <property type="protein sequence ID" value="PSS29699.1"/>
    <property type="molecule type" value="Genomic_DNA"/>
</dbReference>
<accession>A0A2R6RI43</accession>
<dbReference type="Gene3D" id="3.40.50.150">
    <property type="entry name" value="Vaccinia Virus protein VP39"/>
    <property type="match status" value="1"/>
</dbReference>
<evidence type="ECO:0008006" key="3">
    <source>
        <dbReference type="Google" id="ProtNLM"/>
    </source>
</evidence>